<dbReference type="PANTHER" id="PTHR43133">
    <property type="entry name" value="RNA POLYMERASE ECF-TYPE SIGMA FACTO"/>
    <property type="match status" value="1"/>
</dbReference>
<comment type="similarity">
    <text evidence="1">Belongs to the sigma-70 factor family. ECF subfamily.</text>
</comment>
<dbReference type="AlphaFoldDB" id="K4L2Q1"/>
<dbReference type="GO" id="GO:0003677">
    <property type="term" value="F:DNA binding"/>
    <property type="evidence" value="ECO:0007669"/>
    <property type="project" value="InterPro"/>
</dbReference>
<dbReference type="InterPro" id="IPR036388">
    <property type="entry name" value="WH-like_DNA-bd_sf"/>
</dbReference>
<dbReference type="InterPro" id="IPR039425">
    <property type="entry name" value="RNA_pol_sigma-70-like"/>
</dbReference>
<dbReference type="EMBL" id="CP003746">
    <property type="protein sequence ID" value="AFV00478.1"/>
    <property type="molecule type" value="Genomic_DNA"/>
</dbReference>
<feature type="domain" description="RNA polymerase sigma factor 70 region 4 type 2" evidence="6">
    <location>
        <begin position="98"/>
        <end position="150"/>
    </location>
</feature>
<dbReference type="eggNOG" id="COG1595">
    <property type="taxonomic scope" value="Bacteria"/>
</dbReference>
<dbReference type="KEGG" id="saga:M5M_16735"/>
<dbReference type="Pfam" id="PF04542">
    <property type="entry name" value="Sigma70_r2"/>
    <property type="match status" value="1"/>
</dbReference>
<dbReference type="SUPFAM" id="SSF88659">
    <property type="entry name" value="Sigma3 and sigma4 domains of RNA polymerase sigma factors"/>
    <property type="match status" value="1"/>
</dbReference>
<dbReference type="GO" id="GO:0016987">
    <property type="term" value="F:sigma factor activity"/>
    <property type="evidence" value="ECO:0007669"/>
    <property type="project" value="UniProtKB-KW"/>
</dbReference>
<evidence type="ECO:0000259" key="5">
    <source>
        <dbReference type="Pfam" id="PF04542"/>
    </source>
</evidence>
<keyword evidence="8" id="KW-1185">Reference proteome</keyword>
<dbReference type="STRING" id="1117647.M5M_16735"/>
<dbReference type="HOGENOM" id="CLU_047691_1_4_6"/>
<dbReference type="Pfam" id="PF08281">
    <property type="entry name" value="Sigma70_r4_2"/>
    <property type="match status" value="1"/>
</dbReference>
<evidence type="ECO:0000256" key="2">
    <source>
        <dbReference type="ARBA" id="ARBA00023015"/>
    </source>
</evidence>
<keyword evidence="3" id="KW-0731">Sigma factor</keyword>
<proteinExistence type="inferred from homology"/>
<sequence>MQQELTELLPGLRRFAYSLTGQMADADDLLQSTVEKLLSKPAPAGVELAKWAFTVCRNLWIDEYRAHKVRQTAALAPELSEGQVVDGERAMEHKMTLERVNRAMAKLPDDQRSILALVCLQGMAYKDVAEVLSLPIGTVMSRLARARQALVTLLNTPNEGVTA</sequence>
<evidence type="ECO:0000259" key="6">
    <source>
        <dbReference type="Pfam" id="PF08281"/>
    </source>
</evidence>
<reference evidence="7 8" key="1">
    <citation type="journal article" date="2013" name="Genome Announc.">
        <title>Complete genome sequence of Simiduia agarivorans SA1(T), a marine bacterium able to degrade a variety of polysaccharides.</title>
        <authorList>
            <person name="Lin S.Y."/>
            <person name="Shieh W.Y."/>
            <person name="Chen J.S."/>
            <person name="Tang S.L."/>
        </authorList>
    </citation>
    <scope>NUCLEOTIDE SEQUENCE [LARGE SCALE GENOMIC DNA]</scope>
    <source>
        <strain evidence="8">DSM 21679 / JCM 13881 / BCRC 17597 / SA1</strain>
    </source>
</reference>
<dbReference type="RefSeq" id="WP_015048630.1">
    <property type="nucleotide sequence ID" value="NC_018868.3"/>
</dbReference>
<evidence type="ECO:0000256" key="3">
    <source>
        <dbReference type="ARBA" id="ARBA00023082"/>
    </source>
</evidence>
<keyword evidence="2" id="KW-0805">Transcription regulation</keyword>
<dbReference type="NCBIfam" id="TIGR02937">
    <property type="entry name" value="sigma70-ECF"/>
    <property type="match status" value="1"/>
</dbReference>
<dbReference type="PANTHER" id="PTHR43133:SF25">
    <property type="entry name" value="RNA POLYMERASE SIGMA FACTOR RFAY-RELATED"/>
    <property type="match status" value="1"/>
</dbReference>
<protein>
    <submittedName>
        <fullName evidence="7">ECF subfamily RNA polymerase sigma-24 subunit</fullName>
    </submittedName>
</protein>
<dbReference type="Gene3D" id="1.10.10.10">
    <property type="entry name" value="Winged helix-like DNA-binding domain superfamily/Winged helix DNA-binding domain"/>
    <property type="match status" value="1"/>
</dbReference>
<accession>K4L2Q1</accession>
<dbReference type="Gene3D" id="1.10.1740.10">
    <property type="match status" value="1"/>
</dbReference>
<feature type="domain" description="RNA polymerase sigma-70 region 2" evidence="5">
    <location>
        <begin position="7"/>
        <end position="68"/>
    </location>
</feature>
<evidence type="ECO:0000313" key="8">
    <source>
        <dbReference type="Proteomes" id="UP000000466"/>
    </source>
</evidence>
<gene>
    <name evidence="7" type="ordered locus">M5M_16735</name>
</gene>
<dbReference type="GO" id="GO:0006352">
    <property type="term" value="P:DNA-templated transcription initiation"/>
    <property type="evidence" value="ECO:0007669"/>
    <property type="project" value="InterPro"/>
</dbReference>
<dbReference type="InterPro" id="IPR013324">
    <property type="entry name" value="RNA_pol_sigma_r3/r4-like"/>
</dbReference>
<dbReference type="OrthoDB" id="9797134at2"/>
<dbReference type="InterPro" id="IPR013325">
    <property type="entry name" value="RNA_pol_sigma_r2"/>
</dbReference>
<dbReference type="Proteomes" id="UP000000466">
    <property type="component" value="Chromosome"/>
</dbReference>
<evidence type="ECO:0000256" key="4">
    <source>
        <dbReference type="ARBA" id="ARBA00023163"/>
    </source>
</evidence>
<evidence type="ECO:0000256" key="1">
    <source>
        <dbReference type="ARBA" id="ARBA00010641"/>
    </source>
</evidence>
<keyword evidence="4" id="KW-0804">Transcription</keyword>
<dbReference type="CDD" id="cd06171">
    <property type="entry name" value="Sigma70_r4"/>
    <property type="match status" value="1"/>
</dbReference>
<organism evidence="7 8">
    <name type="scientific">Simiduia agarivorans (strain DSM 21679 / JCM 13881 / BCRC 17597 / SA1)</name>
    <dbReference type="NCBI Taxonomy" id="1117647"/>
    <lineage>
        <taxon>Bacteria</taxon>
        <taxon>Pseudomonadati</taxon>
        <taxon>Pseudomonadota</taxon>
        <taxon>Gammaproteobacteria</taxon>
        <taxon>Cellvibrionales</taxon>
        <taxon>Cellvibrionaceae</taxon>
        <taxon>Simiduia</taxon>
    </lineage>
</organism>
<dbReference type="InterPro" id="IPR014284">
    <property type="entry name" value="RNA_pol_sigma-70_dom"/>
</dbReference>
<name>K4L2Q1_SIMAS</name>
<dbReference type="InterPro" id="IPR007627">
    <property type="entry name" value="RNA_pol_sigma70_r2"/>
</dbReference>
<dbReference type="SUPFAM" id="SSF88946">
    <property type="entry name" value="Sigma2 domain of RNA polymerase sigma factors"/>
    <property type="match status" value="1"/>
</dbReference>
<dbReference type="InterPro" id="IPR013249">
    <property type="entry name" value="RNA_pol_sigma70_r4_t2"/>
</dbReference>
<evidence type="ECO:0000313" key="7">
    <source>
        <dbReference type="EMBL" id="AFV00478.1"/>
    </source>
</evidence>